<evidence type="ECO:0000313" key="3">
    <source>
        <dbReference type="Proteomes" id="UP001139474"/>
    </source>
</evidence>
<feature type="transmembrane region" description="Helical" evidence="1">
    <location>
        <begin position="49"/>
        <end position="69"/>
    </location>
</feature>
<gene>
    <name evidence="2" type="ORF">NJR55_05835</name>
</gene>
<evidence type="ECO:0000256" key="1">
    <source>
        <dbReference type="SAM" id="Phobius"/>
    </source>
</evidence>
<dbReference type="Proteomes" id="UP001139474">
    <property type="component" value="Unassembled WGS sequence"/>
</dbReference>
<name>A0A9X2G0S1_9GAMM</name>
<dbReference type="AlphaFoldDB" id="A0A9X2G0S1"/>
<dbReference type="RefSeq" id="WP_253618633.1">
    <property type="nucleotide sequence ID" value="NZ_JAMZDE010000006.1"/>
</dbReference>
<evidence type="ECO:0000313" key="2">
    <source>
        <dbReference type="EMBL" id="MCP1339111.1"/>
    </source>
</evidence>
<protein>
    <submittedName>
        <fullName evidence="2">Uncharacterized protein</fullName>
    </submittedName>
</protein>
<keyword evidence="1" id="KW-0812">Transmembrane</keyword>
<keyword evidence="3" id="KW-1185">Reference proteome</keyword>
<comment type="caution">
    <text evidence="2">The sequence shown here is derived from an EMBL/GenBank/DDBJ whole genome shotgun (WGS) entry which is preliminary data.</text>
</comment>
<reference evidence="2" key="1">
    <citation type="submission" date="2022-06" db="EMBL/GenBank/DDBJ databases">
        <title>Idiomarina rhizosphaerae M1R2S28.</title>
        <authorList>
            <person name="Sun J.-Q."/>
            <person name="Li L.-F."/>
        </authorList>
    </citation>
    <scope>NUCLEOTIDE SEQUENCE</scope>
    <source>
        <strain evidence="2">M1R2S28</strain>
    </source>
</reference>
<organism evidence="2 3">
    <name type="scientific">Idiomarina rhizosphaerae</name>
    <dbReference type="NCBI Taxonomy" id="2961572"/>
    <lineage>
        <taxon>Bacteria</taxon>
        <taxon>Pseudomonadati</taxon>
        <taxon>Pseudomonadota</taxon>
        <taxon>Gammaproteobacteria</taxon>
        <taxon>Alteromonadales</taxon>
        <taxon>Idiomarinaceae</taxon>
        <taxon>Idiomarina</taxon>
    </lineage>
</organism>
<keyword evidence="1" id="KW-1133">Transmembrane helix</keyword>
<sequence>MASNEEYQNFESRLEEIKLSGINPSKDFWPEIERQIDYPISQEKPKATFWQGALAASFLIAFFMTGWLFSTLPPAEKTVSGFYLLAKEMNAEQQQQLYSLRTGYETAGYRQLNGEIEAQLMQLALARQDITESLRLSPGDPNLLELLRWVNEQELELLNQSYTLNNNLREI</sequence>
<proteinExistence type="predicted"/>
<accession>A0A9X2G0S1</accession>
<keyword evidence="1" id="KW-0472">Membrane</keyword>
<dbReference type="EMBL" id="JAMZDE010000006">
    <property type="protein sequence ID" value="MCP1339111.1"/>
    <property type="molecule type" value="Genomic_DNA"/>
</dbReference>